<evidence type="ECO:0000313" key="3">
    <source>
        <dbReference type="Proteomes" id="UP001158576"/>
    </source>
</evidence>
<dbReference type="Proteomes" id="UP001158576">
    <property type="component" value="Chromosome 1"/>
</dbReference>
<protein>
    <submittedName>
        <fullName evidence="2">Oidioi.mRNA.OKI2018_I69.chr1.g826.t1.cds</fullName>
    </submittedName>
</protein>
<feature type="transmembrane region" description="Helical" evidence="1">
    <location>
        <begin position="44"/>
        <end position="71"/>
    </location>
</feature>
<sequence length="251" mass="28849">MAFIPGIFDIARAVKKYYKKRNSSKSSETSSLKKMNKSERCTKLMMTICSEAIQIVVLMLTFFIFMLSLIVSSCIPADNYIDARLRVMSENGTMLNKQSPLAQEKQDHDLNSGPICHLFPKQYFDTHMRLGDECLPKTSEWMTMEDGCELAQLRTKPIVVSHTCSNPVEYFVFVAILIAMFLELFVLLLYVWKRYGQILKKEIHLRKSSYYGRKSSVFASRFYDLSNSQTKDQGILGHETTAPGKFSLRNK</sequence>
<gene>
    <name evidence="2" type="ORF">OKIOD_LOCUS9591</name>
</gene>
<organism evidence="2 3">
    <name type="scientific">Oikopleura dioica</name>
    <name type="common">Tunicate</name>
    <dbReference type="NCBI Taxonomy" id="34765"/>
    <lineage>
        <taxon>Eukaryota</taxon>
        <taxon>Metazoa</taxon>
        <taxon>Chordata</taxon>
        <taxon>Tunicata</taxon>
        <taxon>Appendicularia</taxon>
        <taxon>Copelata</taxon>
        <taxon>Oikopleuridae</taxon>
        <taxon>Oikopleura</taxon>
    </lineage>
</organism>
<keyword evidence="1" id="KW-0812">Transmembrane</keyword>
<feature type="transmembrane region" description="Helical" evidence="1">
    <location>
        <begin position="170"/>
        <end position="192"/>
    </location>
</feature>
<dbReference type="EMBL" id="OU015566">
    <property type="protein sequence ID" value="CAG5103560.1"/>
    <property type="molecule type" value="Genomic_DNA"/>
</dbReference>
<keyword evidence="1" id="KW-1133">Transmembrane helix</keyword>
<name>A0ABN7SL29_OIKDI</name>
<evidence type="ECO:0000313" key="2">
    <source>
        <dbReference type="EMBL" id="CAG5103560.1"/>
    </source>
</evidence>
<reference evidence="2 3" key="1">
    <citation type="submission" date="2021-04" db="EMBL/GenBank/DDBJ databases">
        <authorList>
            <person name="Bliznina A."/>
        </authorList>
    </citation>
    <scope>NUCLEOTIDE SEQUENCE [LARGE SCALE GENOMIC DNA]</scope>
</reference>
<evidence type="ECO:0000256" key="1">
    <source>
        <dbReference type="SAM" id="Phobius"/>
    </source>
</evidence>
<accession>A0ABN7SL29</accession>
<proteinExistence type="predicted"/>
<keyword evidence="1" id="KW-0472">Membrane</keyword>
<keyword evidence="3" id="KW-1185">Reference proteome</keyword>